<feature type="transmembrane region" description="Helical" evidence="1">
    <location>
        <begin position="12"/>
        <end position="33"/>
    </location>
</feature>
<keyword evidence="1" id="KW-0812">Transmembrane</keyword>
<accession>A0A011WU50</accession>
<dbReference type="AlphaFoldDB" id="A0A011WU50"/>
<protein>
    <submittedName>
        <fullName evidence="2">Uncharacterized protein</fullName>
    </submittedName>
</protein>
<organism evidence="2 3">
    <name type="scientific">Ruminococcus albus SY3</name>
    <dbReference type="NCBI Taxonomy" id="1341156"/>
    <lineage>
        <taxon>Bacteria</taxon>
        <taxon>Bacillati</taxon>
        <taxon>Bacillota</taxon>
        <taxon>Clostridia</taxon>
        <taxon>Eubacteriales</taxon>
        <taxon>Oscillospiraceae</taxon>
        <taxon>Ruminococcus</taxon>
    </lineage>
</organism>
<sequence>MKYNRKNALVYGLLKGLQAEFFGIFVMLFFWAISKAMGILANIMFGFTGIMCVVCILADYGMKEGSKAANADTLHGDNVGRNFGAKTGLIAMLPFAMTAVILAVSKFSGAFDFLAVFKIANACLFPILDIFAHSADIKDMSPAVFLLILPYLALFPLSAYIGFKWGYDKLDLKDKLVYKNK</sequence>
<dbReference type="RefSeq" id="WP_037284395.1">
    <property type="nucleotide sequence ID" value="NZ_JEOB01000001.1"/>
</dbReference>
<feature type="transmembrane region" description="Helical" evidence="1">
    <location>
        <begin position="83"/>
        <end position="104"/>
    </location>
</feature>
<dbReference type="OrthoDB" id="1820317at2"/>
<proteinExistence type="predicted"/>
<comment type="caution">
    <text evidence="2">The sequence shown here is derived from an EMBL/GenBank/DDBJ whole genome shotgun (WGS) entry which is preliminary data.</text>
</comment>
<keyword evidence="1" id="KW-0472">Membrane</keyword>
<evidence type="ECO:0000313" key="3">
    <source>
        <dbReference type="Proteomes" id="UP000021369"/>
    </source>
</evidence>
<feature type="transmembrane region" description="Helical" evidence="1">
    <location>
        <begin position="143"/>
        <end position="163"/>
    </location>
</feature>
<gene>
    <name evidence="2" type="ORF">RASY3_01205</name>
</gene>
<dbReference type="PATRIC" id="fig|1341156.4.peg.770"/>
<name>A0A011WU50_RUMAL</name>
<keyword evidence="1" id="KW-1133">Transmembrane helix</keyword>
<evidence type="ECO:0000256" key="1">
    <source>
        <dbReference type="SAM" id="Phobius"/>
    </source>
</evidence>
<feature type="transmembrane region" description="Helical" evidence="1">
    <location>
        <begin position="39"/>
        <end position="62"/>
    </location>
</feature>
<evidence type="ECO:0000313" key="2">
    <source>
        <dbReference type="EMBL" id="EXM40510.1"/>
    </source>
</evidence>
<dbReference type="EMBL" id="JEOB01000001">
    <property type="protein sequence ID" value="EXM40510.1"/>
    <property type="molecule type" value="Genomic_DNA"/>
</dbReference>
<dbReference type="Proteomes" id="UP000021369">
    <property type="component" value="Unassembled WGS sequence"/>
</dbReference>
<reference evidence="2 3" key="1">
    <citation type="submission" date="2013-06" db="EMBL/GenBank/DDBJ databases">
        <title>Rumen cellulosomics: divergent fiber-degrading strategies revealed by comparative genome-wide analysis of six Ruminococcal strains.</title>
        <authorList>
            <person name="Dassa B."/>
            <person name="Borovok I."/>
            <person name="Lamed R."/>
            <person name="Flint H."/>
            <person name="Yeoman C.J."/>
            <person name="White B."/>
            <person name="Bayer E.A."/>
        </authorList>
    </citation>
    <scope>NUCLEOTIDE SEQUENCE [LARGE SCALE GENOMIC DNA]</scope>
    <source>
        <strain evidence="2 3">SY3</strain>
    </source>
</reference>
<keyword evidence="3" id="KW-1185">Reference proteome</keyword>